<comment type="caution">
    <text evidence="7">The sequence shown here is derived from an EMBL/GenBank/DDBJ whole genome shotgun (WGS) entry which is preliminary data.</text>
</comment>
<proteinExistence type="inferred from homology"/>
<keyword evidence="5 6" id="KW-0472">Membrane</keyword>
<keyword evidence="8" id="KW-1185">Reference proteome</keyword>
<dbReference type="PANTHER" id="PTHR19282:SF477">
    <property type="entry name" value="TETRASPANIN"/>
    <property type="match status" value="1"/>
</dbReference>
<dbReference type="InterPro" id="IPR008952">
    <property type="entry name" value="Tetraspanin_EC2_sf"/>
</dbReference>
<dbReference type="PANTHER" id="PTHR19282">
    <property type="entry name" value="TETRASPANIN"/>
    <property type="match status" value="1"/>
</dbReference>
<dbReference type="Pfam" id="PF00335">
    <property type="entry name" value="Tetraspanin"/>
    <property type="match status" value="1"/>
</dbReference>
<evidence type="ECO:0000256" key="2">
    <source>
        <dbReference type="ARBA" id="ARBA00006840"/>
    </source>
</evidence>
<keyword evidence="3 6" id="KW-0812">Transmembrane</keyword>
<keyword evidence="4 6" id="KW-1133">Transmembrane helix</keyword>
<feature type="transmembrane region" description="Helical" evidence="6">
    <location>
        <begin position="31"/>
        <end position="58"/>
    </location>
</feature>
<name>A0ABP0GNG3_CLALP</name>
<dbReference type="EMBL" id="CAWYQH010000130">
    <property type="protein sequence ID" value="CAK8693085.1"/>
    <property type="molecule type" value="Genomic_DNA"/>
</dbReference>
<dbReference type="SUPFAM" id="SSF48652">
    <property type="entry name" value="Tetraspanin"/>
    <property type="match status" value="1"/>
</dbReference>
<evidence type="ECO:0000256" key="5">
    <source>
        <dbReference type="ARBA" id="ARBA00023136"/>
    </source>
</evidence>
<accession>A0ABP0GNG3</accession>
<evidence type="ECO:0000256" key="6">
    <source>
        <dbReference type="RuleBase" id="RU361218"/>
    </source>
</evidence>
<evidence type="ECO:0000256" key="1">
    <source>
        <dbReference type="ARBA" id="ARBA00004141"/>
    </source>
</evidence>
<dbReference type="Proteomes" id="UP001642483">
    <property type="component" value="Unassembled WGS sequence"/>
</dbReference>
<comment type="similarity">
    <text evidence="2 6">Belongs to the tetraspanin (TM4SF) family.</text>
</comment>
<feature type="transmembrane region" description="Helical" evidence="6">
    <location>
        <begin position="79"/>
        <end position="103"/>
    </location>
</feature>
<reference evidence="7 8" key="1">
    <citation type="submission" date="2024-02" db="EMBL/GenBank/DDBJ databases">
        <authorList>
            <person name="Daric V."/>
            <person name="Darras S."/>
        </authorList>
    </citation>
    <scope>NUCLEOTIDE SEQUENCE [LARGE SCALE GENOMIC DNA]</scope>
</reference>
<sequence>MESSRQPMYSDAWSEDGREKTSLGKVNCTRYALVVTHLLIMLFSIILMMLGVWVIAVPGTKHLIQISSEDLSMHQIEKLCYLVIAAGFAISIVSFLGCIGAFSNSKCSMVFVVVLMVVLILAEVLLGVLAIFYQDKIQQAIKIQMGNSLFQYKGDNKEDSISVAWTQTQKTFECCGVDTDAGYENHTNVVFDYGNFTLSEVTGSEWFRNSDSEDKEWPESCCKVISSTGRINVTACYDSVDSENINGLLKTGCADQTVTFIKRHFFAITALAILLIVVEVRFFCKVLA</sequence>
<evidence type="ECO:0000313" key="8">
    <source>
        <dbReference type="Proteomes" id="UP001642483"/>
    </source>
</evidence>
<evidence type="ECO:0000256" key="3">
    <source>
        <dbReference type="ARBA" id="ARBA00022692"/>
    </source>
</evidence>
<feature type="transmembrane region" description="Helical" evidence="6">
    <location>
        <begin position="109"/>
        <end position="133"/>
    </location>
</feature>
<dbReference type="Gene3D" id="1.10.1450.10">
    <property type="entry name" value="Tetraspanin"/>
    <property type="match status" value="1"/>
</dbReference>
<feature type="transmembrane region" description="Helical" evidence="6">
    <location>
        <begin position="265"/>
        <end position="283"/>
    </location>
</feature>
<gene>
    <name evidence="7" type="ORF">CVLEPA_LOCUS26411</name>
</gene>
<evidence type="ECO:0000256" key="4">
    <source>
        <dbReference type="ARBA" id="ARBA00022989"/>
    </source>
</evidence>
<dbReference type="PRINTS" id="PR00259">
    <property type="entry name" value="TMFOUR"/>
</dbReference>
<dbReference type="InterPro" id="IPR000301">
    <property type="entry name" value="Tetraspanin_animals"/>
</dbReference>
<evidence type="ECO:0000313" key="7">
    <source>
        <dbReference type="EMBL" id="CAK8693085.1"/>
    </source>
</evidence>
<dbReference type="InterPro" id="IPR018499">
    <property type="entry name" value="Tetraspanin/Peripherin"/>
</dbReference>
<comment type="subcellular location">
    <subcellularLocation>
        <location evidence="1 6">Membrane</location>
        <topology evidence="1 6">Multi-pass membrane protein</topology>
    </subcellularLocation>
</comment>
<organism evidence="7 8">
    <name type="scientific">Clavelina lepadiformis</name>
    <name type="common">Light-bulb sea squirt</name>
    <name type="synonym">Ascidia lepadiformis</name>
    <dbReference type="NCBI Taxonomy" id="159417"/>
    <lineage>
        <taxon>Eukaryota</taxon>
        <taxon>Metazoa</taxon>
        <taxon>Chordata</taxon>
        <taxon>Tunicata</taxon>
        <taxon>Ascidiacea</taxon>
        <taxon>Aplousobranchia</taxon>
        <taxon>Clavelinidae</taxon>
        <taxon>Clavelina</taxon>
    </lineage>
</organism>
<protein>
    <recommendedName>
        <fullName evidence="6">Tetraspanin</fullName>
    </recommendedName>
</protein>
<dbReference type="PIRSF" id="PIRSF002419">
    <property type="entry name" value="Tetraspanin"/>
    <property type="match status" value="1"/>
</dbReference>